<evidence type="ECO:0000256" key="1">
    <source>
        <dbReference type="SAM" id="SignalP"/>
    </source>
</evidence>
<reference evidence="3" key="1">
    <citation type="submission" date="2015-11" db="EMBL/GenBank/DDBJ databases">
        <title>Complete genome sequence of a polyethylene-glycol degrader Sphingopyxis macrogoltabida 203N (NBRC 111659).</title>
        <authorList>
            <person name="Yoshiyuki O."/>
            <person name="Shouta N."/>
            <person name="Nagata Y."/>
            <person name="Numata M."/>
            <person name="Tsuchikane K."/>
            <person name="Hosoyama A."/>
            <person name="Yamazoe A."/>
            <person name="Tsuda M."/>
            <person name="Fujita N."/>
            <person name="Kawai F."/>
        </authorList>
    </citation>
    <scope>NUCLEOTIDE SEQUENCE [LARGE SCALE GENOMIC DNA]</scope>
    <source>
        <strain evidence="3">203N</strain>
    </source>
</reference>
<dbReference type="Pfam" id="PF11776">
    <property type="entry name" value="RcnB"/>
    <property type="match status" value="1"/>
</dbReference>
<reference evidence="2 3" key="2">
    <citation type="journal article" date="2016" name="Genome Announc.">
        <title>Complete Genome Sequence of Sphingopyxis macrogoltabida Strain 203N (NBRC 111659), a Polyethylene Glycol Degrader.</title>
        <authorList>
            <person name="Ohtsubo Y."/>
            <person name="Nonoyama S."/>
            <person name="Nagata Y."/>
            <person name="Numata M."/>
            <person name="Tsuchikane K."/>
            <person name="Hosoyama A."/>
            <person name="Yamazoe A."/>
            <person name="Tsuda M."/>
            <person name="Fujita N."/>
            <person name="Kawai F."/>
        </authorList>
    </citation>
    <scope>NUCLEOTIDE SEQUENCE [LARGE SCALE GENOMIC DNA]</scope>
    <source>
        <strain evidence="2 3">203N</strain>
    </source>
</reference>
<name>A0AAC9FF68_SPHMC</name>
<accession>A0AAC9FF68</accession>
<dbReference type="AlphaFoldDB" id="A0AAC9FF68"/>
<protein>
    <recommendedName>
        <fullName evidence="4">Integral membrane protein</fullName>
    </recommendedName>
</protein>
<evidence type="ECO:0000313" key="2">
    <source>
        <dbReference type="EMBL" id="AMU88561.1"/>
    </source>
</evidence>
<dbReference type="Gene3D" id="3.10.450.160">
    <property type="entry name" value="inner membrane protein cigr"/>
    <property type="match status" value="1"/>
</dbReference>
<evidence type="ECO:0000313" key="3">
    <source>
        <dbReference type="Proteomes" id="UP000076088"/>
    </source>
</evidence>
<evidence type="ECO:0008006" key="4">
    <source>
        <dbReference type="Google" id="ProtNLM"/>
    </source>
</evidence>
<dbReference type="RefSeq" id="WP_054728967.1">
    <property type="nucleotide sequence ID" value="NZ_CP009429.1"/>
</dbReference>
<keyword evidence="1" id="KW-0732">Signal</keyword>
<dbReference type="KEGG" id="smaz:LH19_14110"/>
<feature type="chain" id="PRO_5042207460" description="Integral membrane protein" evidence="1">
    <location>
        <begin position="20"/>
        <end position="127"/>
    </location>
</feature>
<dbReference type="Proteomes" id="UP000076088">
    <property type="component" value="Chromosome"/>
</dbReference>
<sequence>MKKAATIALCLAAILPLSAAGARDHHRDRDDRRWDSRDERFDRDDRHRHRDRFDGRRHARYVEWRRWHRGERFDRRYARDYRVIDYRRYRGLRPPPRGHYYARSGNDAILVAIATGIVAAVITDAIR</sequence>
<gene>
    <name evidence="2" type="ORF">ATM17_05825</name>
</gene>
<feature type="signal peptide" evidence="1">
    <location>
        <begin position="1"/>
        <end position="19"/>
    </location>
</feature>
<dbReference type="EMBL" id="CP013344">
    <property type="protein sequence ID" value="AMU88561.1"/>
    <property type="molecule type" value="Genomic_DNA"/>
</dbReference>
<keyword evidence="3" id="KW-1185">Reference proteome</keyword>
<proteinExistence type="predicted"/>
<dbReference type="InterPro" id="IPR024572">
    <property type="entry name" value="RcnB"/>
</dbReference>
<organism evidence="2 3">
    <name type="scientific">Sphingopyxis macrogoltabida</name>
    <name type="common">Sphingomonas macrogoltabidus</name>
    <dbReference type="NCBI Taxonomy" id="33050"/>
    <lineage>
        <taxon>Bacteria</taxon>
        <taxon>Pseudomonadati</taxon>
        <taxon>Pseudomonadota</taxon>
        <taxon>Alphaproteobacteria</taxon>
        <taxon>Sphingomonadales</taxon>
        <taxon>Sphingomonadaceae</taxon>
        <taxon>Sphingopyxis</taxon>
    </lineage>
</organism>